<sequence length="64" mass="7369">MTSGYFQLHLQISKKLIIQIRSSPSLLWPLPALQYPVQIITLLKGTTARGEIETCDLWIQRQQC</sequence>
<organism evidence="1 2">
    <name type="scientific">Scleropages formosus</name>
    <name type="common">Asian bonytongue</name>
    <name type="synonym">Osteoglossum formosum</name>
    <dbReference type="NCBI Taxonomy" id="113540"/>
    <lineage>
        <taxon>Eukaryota</taxon>
        <taxon>Metazoa</taxon>
        <taxon>Chordata</taxon>
        <taxon>Craniata</taxon>
        <taxon>Vertebrata</taxon>
        <taxon>Euteleostomi</taxon>
        <taxon>Actinopterygii</taxon>
        <taxon>Neopterygii</taxon>
        <taxon>Teleostei</taxon>
        <taxon>Osteoglossocephala</taxon>
        <taxon>Osteoglossomorpha</taxon>
        <taxon>Osteoglossiformes</taxon>
        <taxon>Osteoglossidae</taxon>
        <taxon>Scleropages</taxon>
    </lineage>
</organism>
<reference evidence="1" key="2">
    <citation type="submission" date="2025-08" db="UniProtKB">
        <authorList>
            <consortium name="Ensembl"/>
        </authorList>
    </citation>
    <scope>IDENTIFICATION</scope>
</reference>
<protein>
    <submittedName>
        <fullName evidence="1">Uncharacterized protein</fullName>
    </submittedName>
</protein>
<keyword evidence="2" id="KW-1185">Reference proteome</keyword>
<dbReference type="Proteomes" id="UP000694397">
    <property type="component" value="Chromosome 25"/>
</dbReference>
<reference evidence="1 2" key="1">
    <citation type="submission" date="2019-04" db="EMBL/GenBank/DDBJ databases">
        <authorList>
            <consortium name="Wellcome Sanger Institute Data Sharing"/>
        </authorList>
    </citation>
    <scope>NUCLEOTIDE SEQUENCE [LARGE SCALE GENOMIC DNA]</scope>
</reference>
<proteinExistence type="predicted"/>
<name>A0A8C9RD02_SCLFO</name>
<evidence type="ECO:0000313" key="2">
    <source>
        <dbReference type="Proteomes" id="UP000694397"/>
    </source>
</evidence>
<reference evidence="1" key="3">
    <citation type="submission" date="2025-09" db="UniProtKB">
        <authorList>
            <consortium name="Ensembl"/>
        </authorList>
    </citation>
    <scope>IDENTIFICATION</scope>
</reference>
<evidence type="ECO:0000313" key="1">
    <source>
        <dbReference type="Ensembl" id="ENSSFOP00015009602.2"/>
    </source>
</evidence>
<accession>A0A8C9RD02</accession>
<dbReference type="Ensembl" id="ENSSFOT00015009733.2">
    <property type="protein sequence ID" value="ENSSFOP00015009602.2"/>
    <property type="gene ID" value="ENSSFOG00015006241.2"/>
</dbReference>
<dbReference type="AlphaFoldDB" id="A0A8C9RD02"/>